<comment type="similarity">
    <text evidence="1">Belongs to the MCM family.</text>
</comment>
<keyword evidence="2" id="KW-0235">DNA replication</keyword>
<evidence type="ECO:0000259" key="3">
    <source>
        <dbReference type="Pfam" id="PF17855"/>
    </source>
</evidence>
<accession>A0A7J6N9K7</accession>
<feature type="domain" description="MCM AAA-lid" evidence="3">
    <location>
        <begin position="3"/>
        <end position="80"/>
    </location>
</feature>
<dbReference type="EMBL" id="JABANP010000641">
    <property type="protein sequence ID" value="KAF4680177.1"/>
    <property type="molecule type" value="Genomic_DNA"/>
</dbReference>
<evidence type="ECO:0000256" key="2">
    <source>
        <dbReference type="ARBA" id="ARBA00022705"/>
    </source>
</evidence>
<dbReference type="PANTHER" id="PTHR11630">
    <property type="entry name" value="DNA REPLICATION LICENSING FACTOR MCM FAMILY MEMBER"/>
    <property type="match status" value="1"/>
</dbReference>
<keyword evidence="4" id="KW-0547">Nucleotide-binding</keyword>
<gene>
    <name evidence="4" type="primary">MCM3_2</name>
    <name evidence="4" type="ORF">FOZ60_013984</name>
</gene>
<evidence type="ECO:0000313" key="5">
    <source>
        <dbReference type="Proteomes" id="UP000541610"/>
    </source>
</evidence>
<comment type="caution">
    <text evidence="4">The sequence shown here is derived from an EMBL/GenBank/DDBJ whole genome shotgun (WGS) entry which is preliminary data.</text>
</comment>
<dbReference type="GO" id="GO:0005634">
    <property type="term" value="C:nucleus"/>
    <property type="evidence" value="ECO:0007669"/>
    <property type="project" value="TreeGrafter"/>
</dbReference>
<dbReference type="GO" id="GO:0003697">
    <property type="term" value="F:single-stranded DNA binding"/>
    <property type="evidence" value="ECO:0007669"/>
    <property type="project" value="TreeGrafter"/>
</dbReference>
<dbReference type="GO" id="GO:0006260">
    <property type="term" value="P:DNA replication"/>
    <property type="evidence" value="ECO:0007669"/>
    <property type="project" value="UniProtKB-KW"/>
</dbReference>
<evidence type="ECO:0000313" key="4">
    <source>
        <dbReference type="EMBL" id="KAF4680177.1"/>
    </source>
</evidence>
<dbReference type="Pfam" id="PF17855">
    <property type="entry name" value="MCM_lid"/>
    <property type="match status" value="1"/>
</dbReference>
<dbReference type="PANTHER" id="PTHR11630:SF66">
    <property type="entry name" value="DNA REPLICATION LICENSING FACTOR MCM4"/>
    <property type="match status" value="1"/>
</dbReference>
<dbReference type="GO" id="GO:0005524">
    <property type="term" value="F:ATP binding"/>
    <property type="evidence" value="ECO:0007669"/>
    <property type="project" value="InterPro"/>
</dbReference>
<dbReference type="InterPro" id="IPR041562">
    <property type="entry name" value="MCM_lid"/>
</dbReference>
<dbReference type="Proteomes" id="UP000541610">
    <property type="component" value="Unassembled WGS sequence"/>
</dbReference>
<keyword evidence="4" id="KW-0067">ATP-binding</keyword>
<dbReference type="GO" id="GO:0017116">
    <property type="term" value="F:single-stranded DNA helicase activity"/>
    <property type="evidence" value="ECO:0007669"/>
    <property type="project" value="TreeGrafter"/>
</dbReference>
<dbReference type="InterPro" id="IPR027417">
    <property type="entry name" value="P-loop_NTPase"/>
</dbReference>
<organism evidence="4 5">
    <name type="scientific">Perkinsus olseni</name>
    <name type="common">Perkinsus atlanticus</name>
    <dbReference type="NCBI Taxonomy" id="32597"/>
    <lineage>
        <taxon>Eukaryota</taxon>
        <taxon>Sar</taxon>
        <taxon>Alveolata</taxon>
        <taxon>Perkinsozoa</taxon>
        <taxon>Perkinsea</taxon>
        <taxon>Perkinsida</taxon>
        <taxon>Perkinsidae</taxon>
        <taxon>Perkinsus</taxon>
    </lineage>
</organism>
<reference evidence="4 5" key="1">
    <citation type="submission" date="2020-04" db="EMBL/GenBank/DDBJ databases">
        <title>Perkinsus olseni comparative genomics.</title>
        <authorList>
            <person name="Bogema D.R."/>
        </authorList>
    </citation>
    <scope>NUCLEOTIDE SEQUENCE [LARGE SCALE GENOMIC DNA]</scope>
    <source>
        <strain evidence="4">00978-12</strain>
    </source>
</reference>
<dbReference type="InterPro" id="IPR031327">
    <property type="entry name" value="MCM"/>
</dbReference>
<protein>
    <submittedName>
        <fullName evidence="4">MCM DNA helicase complex subunit</fullName>
    </submittedName>
</protein>
<dbReference type="AlphaFoldDB" id="A0A7J6N9K7"/>
<dbReference type="Gene3D" id="3.40.50.300">
    <property type="entry name" value="P-loop containing nucleotide triphosphate hydrolases"/>
    <property type="match status" value="1"/>
</dbReference>
<keyword evidence="4" id="KW-0378">Hydrolase</keyword>
<sequence>MHAKSRPVPKLTPEAIEEAITVFVKLRKDSATAAARGSSSLAVTIRTLYGIYRLAIANARLMLQDYVSKGDISVAEELILAARGTGDEREVEHPSRLHSDTLTISDMPAQSSSQDNNFTVPLHPAWSWFERYYYCRDCSKPANHREENRRRQNVEADVRIYY</sequence>
<keyword evidence="4" id="KW-0347">Helicase</keyword>
<evidence type="ECO:0000256" key="1">
    <source>
        <dbReference type="ARBA" id="ARBA00008010"/>
    </source>
</evidence>
<proteinExistence type="inferred from homology"/>
<name>A0A7J6N9K7_PEROL</name>
<dbReference type="GO" id="GO:0042555">
    <property type="term" value="C:MCM complex"/>
    <property type="evidence" value="ECO:0007669"/>
    <property type="project" value="TreeGrafter"/>
</dbReference>